<feature type="chain" id="PRO_5024367825" description="Ricin B lectin domain-containing protein" evidence="1">
    <location>
        <begin position="24"/>
        <end position="165"/>
    </location>
</feature>
<accession>A0A5N5QA64</accession>
<reference evidence="2 3" key="1">
    <citation type="journal article" date="2019" name="Fungal Biol. Biotechnol.">
        <title>Draft genome sequence of fastidious pathogen Ceratobasidium theobromae, which causes vascular-streak dieback in Theobroma cacao.</title>
        <authorList>
            <person name="Ali S.S."/>
            <person name="Asman A."/>
            <person name="Shao J."/>
            <person name="Firmansyah A.P."/>
            <person name="Susilo A.W."/>
            <person name="Rosmana A."/>
            <person name="McMahon P."/>
            <person name="Junaid M."/>
            <person name="Guest D."/>
            <person name="Kheng T.Y."/>
            <person name="Meinhardt L.W."/>
            <person name="Bailey B.A."/>
        </authorList>
    </citation>
    <scope>NUCLEOTIDE SEQUENCE [LARGE SCALE GENOMIC DNA]</scope>
    <source>
        <strain evidence="2 3">CT2</strain>
    </source>
</reference>
<protein>
    <recommendedName>
        <fullName evidence="4">Ricin B lectin domain-containing protein</fullName>
    </recommendedName>
</protein>
<name>A0A5N5QA64_9AGAM</name>
<dbReference type="EMBL" id="SSOP01000396">
    <property type="protein sequence ID" value="KAB5588662.1"/>
    <property type="molecule type" value="Genomic_DNA"/>
</dbReference>
<feature type="signal peptide" evidence="1">
    <location>
        <begin position="1"/>
        <end position="23"/>
    </location>
</feature>
<dbReference type="AlphaFoldDB" id="A0A5N5QA64"/>
<evidence type="ECO:0000313" key="3">
    <source>
        <dbReference type="Proteomes" id="UP000383932"/>
    </source>
</evidence>
<dbReference type="Proteomes" id="UP000383932">
    <property type="component" value="Unassembled WGS sequence"/>
</dbReference>
<proteinExistence type="predicted"/>
<keyword evidence="1" id="KW-0732">Signal</keyword>
<sequence length="165" mass="18287">MFRSLVPLLPLAGLLVGARPTLAENGLSAGVYKITQPGRFLSVRNPDPSKDLEGELEMLPPDDTSNQLWSIEQQPDGTFTLQNKALGCFAIRDPRGPTLELYTLLFCSQSEREYFSFDPSLGGTYQTPDKLQILHTGIVSPSHVSFVTNAPNPLTYYEFQYVSSE</sequence>
<evidence type="ECO:0000313" key="2">
    <source>
        <dbReference type="EMBL" id="KAB5588662.1"/>
    </source>
</evidence>
<comment type="caution">
    <text evidence="2">The sequence shown here is derived from an EMBL/GenBank/DDBJ whole genome shotgun (WGS) entry which is preliminary data.</text>
</comment>
<dbReference type="CDD" id="cd00161">
    <property type="entry name" value="beta-trefoil_Ricin-like"/>
    <property type="match status" value="1"/>
</dbReference>
<keyword evidence="3" id="KW-1185">Reference proteome</keyword>
<evidence type="ECO:0008006" key="4">
    <source>
        <dbReference type="Google" id="ProtNLM"/>
    </source>
</evidence>
<gene>
    <name evidence="2" type="ORF">CTheo_7900</name>
</gene>
<organism evidence="2 3">
    <name type="scientific">Ceratobasidium theobromae</name>
    <dbReference type="NCBI Taxonomy" id="1582974"/>
    <lineage>
        <taxon>Eukaryota</taxon>
        <taxon>Fungi</taxon>
        <taxon>Dikarya</taxon>
        <taxon>Basidiomycota</taxon>
        <taxon>Agaricomycotina</taxon>
        <taxon>Agaricomycetes</taxon>
        <taxon>Cantharellales</taxon>
        <taxon>Ceratobasidiaceae</taxon>
        <taxon>Ceratobasidium</taxon>
    </lineage>
</organism>
<evidence type="ECO:0000256" key="1">
    <source>
        <dbReference type="SAM" id="SignalP"/>
    </source>
</evidence>